<keyword evidence="1" id="KW-0812">Transmembrane</keyword>
<dbReference type="InterPro" id="IPR010608">
    <property type="entry name" value="DUF1195"/>
</dbReference>
<organism evidence="2 3">
    <name type="scientific">Daucus carota subsp. sativus</name>
    <name type="common">Carrot</name>
    <dbReference type="NCBI Taxonomy" id="79200"/>
    <lineage>
        <taxon>Eukaryota</taxon>
        <taxon>Viridiplantae</taxon>
        <taxon>Streptophyta</taxon>
        <taxon>Embryophyta</taxon>
        <taxon>Tracheophyta</taxon>
        <taxon>Spermatophyta</taxon>
        <taxon>Magnoliopsida</taxon>
        <taxon>eudicotyledons</taxon>
        <taxon>Gunneridae</taxon>
        <taxon>Pentapetalae</taxon>
        <taxon>asterids</taxon>
        <taxon>campanulids</taxon>
        <taxon>Apiales</taxon>
        <taxon>Apiaceae</taxon>
        <taxon>Apioideae</taxon>
        <taxon>Scandiceae</taxon>
        <taxon>Daucinae</taxon>
        <taxon>Daucus</taxon>
        <taxon>Daucus sect. Daucus</taxon>
    </lineage>
</organism>
<dbReference type="Proteomes" id="UP000077755">
    <property type="component" value="Chromosome 3"/>
</dbReference>
<sequence>MKALDFYTEDQDLTYKKPSATSLILKRESSGSCSSDTCNNSNSSVFGKTRYKLWALVVILVLAFWSMFTGSVTLNWSSAGALADEYDSPLHSDLDILEVEEREKVVRHMWDVYTHSKTIRLPKFWQRAFEAAYEDLSSDAPSVRNAAVSEIAKMSLLSLDLILESLAQSTTASDTDRNKIKQAAEVQTTFVTFSRIVFVSL</sequence>
<dbReference type="EMBL" id="CP093345">
    <property type="protein sequence ID" value="WOG90652.1"/>
    <property type="molecule type" value="Genomic_DNA"/>
</dbReference>
<dbReference type="AlphaFoldDB" id="A0AAF0WIR4"/>
<keyword evidence="1" id="KW-1133">Transmembrane helix</keyword>
<evidence type="ECO:0000313" key="2">
    <source>
        <dbReference type="EMBL" id="WOG90652.1"/>
    </source>
</evidence>
<evidence type="ECO:0000313" key="3">
    <source>
        <dbReference type="Proteomes" id="UP000077755"/>
    </source>
</evidence>
<dbReference type="Pfam" id="PF06708">
    <property type="entry name" value="DUF1195"/>
    <property type="match status" value="1"/>
</dbReference>
<dbReference type="PANTHER" id="PTHR34358:SF7">
    <property type="entry name" value="SUGAR TRANSPORTER"/>
    <property type="match status" value="1"/>
</dbReference>
<protein>
    <submittedName>
        <fullName evidence="2">Uncharacterized protein</fullName>
    </submittedName>
</protein>
<dbReference type="PANTHER" id="PTHR34358">
    <property type="entry name" value="OS03G0411600 PROTEIN"/>
    <property type="match status" value="1"/>
</dbReference>
<keyword evidence="1" id="KW-0472">Membrane</keyword>
<evidence type="ECO:0000256" key="1">
    <source>
        <dbReference type="SAM" id="Phobius"/>
    </source>
</evidence>
<reference evidence="2" key="1">
    <citation type="journal article" date="2016" name="Nat. Genet.">
        <title>A high-quality carrot genome assembly provides new insights into carotenoid accumulation and asterid genome evolution.</title>
        <authorList>
            <person name="Iorizzo M."/>
            <person name="Ellison S."/>
            <person name="Senalik D."/>
            <person name="Zeng P."/>
            <person name="Satapoomin P."/>
            <person name="Huang J."/>
            <person name="Bowman M."/>
            <person name="Iovene M."/>
            <person name="Sanseverino W."/>
            <person name="Cavagnaro P."/>
            <person name="Yildiz M."/>
            <person name="Macko-Podgorni A."/>
            <person name="Moranska E."/>
            <person name="Grzebelus E."/>
            <person name="Grzebelus D."/>
            <person name="Ashrafi H."/>
            <person name="Zheng Z."/>
            <person name="Cheng S."/>
            <person name="Spooner D."/>
            <person name="Van Deynze A."/>
            <person name="Simon P."/>
        </authorList>
    </citation>
    <scope>NUCLEOTIDE SEQUENCE</scope>
    <source>
        <tissue evidence="2">Leaf</tissue>
    </source>
</reference>
<name>A0AAF0WIR4_DAUCS</name>
<reference evidence="2" key="2">
    <citation type="submission" date="2022-03" db="EMBL/GenBank/DDBJ databases">
        <title>Draft title - Genomic analysis of global carrot germplasm unveils the trajectory of domestication and the origin of high carotenoid orange carrot.</title>
        <authorList>
            <person name="Iorizzo M."/>
            <person name="Ellison S."/>
            <person name="Senalik D."/>
            <person name="Macko-Podgorni A."/>
            <person name="Grzebelus D."/>
            <person name="Bostan H."/>
            <person name="Rolling W."/>
            <person name="Curaba J."/>
            <person name="Simon P."/>
        </authorList>
    </citation>
    <scope>NUCLEOTIDE SEQUENCE</scope>
    <source>
        <tissue evidence="2">Leaf</tissue>
    </source>
</reference>
<keyword evidence="3" id="KW-1185">Reference proteome</keyword>
<accession>A0AAF0WIR4</accession>
<proteinExistence type="predicted"/>
<feature type="transmembrane region" description="Helical" evidence="1">
    <location>
        <begin position="51"/>
        <end position="68"/>
    </location>
</feature>
<gene>
    <name evidence="2" type="ORF">DCAR_0309896</name>
</gene>